<evidence type="ECO:0000313" key="2">
    <source>
        <dbReference type="Proteomes" id="UP000053398"/>
    </source>
</evidence>
<name>A0A124HNX2_STRCK</name>
<dbReference type="Proteomes" id="UP000053398">
    <property type="component" value="Unassembled WGS sequence"/>
</dbReference>
<sequence>MFVGDLLHSPVQILRPGCSSCFCLDPGQAARTRQRVLQRAAEERALVVPAHFGGAGAVEVREAAHGFSLHRWAA</sequence>
<evidence type="ECO:0000313" key="1">
    <source>
        <dbReference type="EMBL" id="KUN30433.1"/>
    </source>
</evidence>
<accession>A0A124HNX2</accession>
<dbReference type="AlphaFoldDB" id="A0A124HNX2"/>
<reference evidence="1 2" key="1">
    <citation type="submission" date="2015-10" db="EMBL/GenBank/DDBJ databases">
        <title>Draft genome sequence of Streptomyces corchorusii DSM 40340, type strain for the species Streptomyces corchorusii.</title>
        <authorList>
            <person name="Ruckert C."/>
            <person name="Winkler A."/>
            <person name="Kalinowski J."/>
            <person name="Kampfer P."/>
            <person name="Glaeser S."/>
        </authorList>
    </citation>
    <scope>NUCLEOTIDE SEQUENCE [LARGE SCALE GENOMIC DNA]</scope>
    <source>
        <strain evidence="1 2">DSM 40340</strain>
    </source>
</reference>
<evidence type="ECO:0008006" key="3">
    <source>
        <dbReference type="Google" id="ProtNLM"/>
    </source>
</evidence>
<comment type="caution">
    <text evidence="1">The sequence shown here is derived from an EMBL/GenBank/DDBJ whole genome shotgun (WGS) entry which is preliminary data.</text>
</comment>
<gene>
    <name evidence="1" type="ORF">AQJ11_11760</name>
</gene>
<dbReference type="Gene3D" id="3.60.15.10">
    <property type="entry name" value="Ribonuclease Z/Hydroxyacylglutathione hydrolase-like"/>
    <property type="match status" value="1"/>
</dbReference>
<keyword evidence="2" id="KW-1185">Reference proteome</keyword>
<dbReference type="InterPro" id="IPR036866">
    <property type="entry name" value="RibonucZ/Hydroxyglut_hydro"/>
</dbReference>
<proteinExistence type="predicted"/>
<dbReference type="RefSeq" id="WP_059262985.1">
    <property type="nucleotide sequence ID" value="NZ_KQ948354.1"/>
</dbReference>
<dbReference type="SUPFAM" id="SSF56281">
    <property type="entry name" value="Metallo-hydrolase/oxidoreductase"/>
    <property type="match status" value="1"/>
</dbReference>
<protein>
    <recommendedName>
        <fullName evidence="3">Metallo-beta-lactamase domain-containing protein</fullName>
    </recommendedName>
</protein>
<organism evidence="1 2">
    <name type="scientific">Streptomyces corchorusii</name>
    <name type="common">Streptomyces chibaensis</name>
    <dbReference type="NCBI Taxonomy" id="1903"/>
    <lineage>
        <taxon>Bacteria</taxon>
        <taxon>Bacillati</taxon>
        <taxon>Actinomycetota</taxon>
        <taxon>Actinomycetes</taxon>
        <taxon>Kitasatosporales</taxon>
        <taxon>Streptomycetaceae</taxon>
        <taxon>Streptomyces</taxon>
    </lineage>
</organism>
<dbReference type="EMBL" id="LMWP01000012">
    <property type="protein sequence ID" value="KUN30433.1"/>
    <property type="molecule type" value="Genomic_DNA"/>
</dbReference>